<dbReference type="Gene3D" id="3.40.190.10">
    <property type="entry name" value="Periplasmic binding protein-like II"/>
    <property type="match status" value="2"/>
</dbReference>
<keyword evidence="7" id="KW-1185">Reference proteome</keyword>
<dbReference type="SUPFAM" id="SSF46785">
    <property type="entry name" value="Winged helix' DNA-binding domain"/>
    <property type="match status" value="1"/>
</dbReference>
<keyword evidence="4" id="KW-0804">Transcription</keyword>
<dbReference type="GO" id="GO:0003700">
    <property type="term" value="F:DNA-binding transcription factor activity"/>
    <property type="evidence" value="ECO:0007669"/>
    <property type="project" value="InterPro"/>
</dbReference>
<feature type="domain" description="HTH lysR-type" evidence="5">
    <location>
        <begin position="1"/>
        <end position="58"/>
    </location>
</feature>
<dbReference type="Pfam" id="PF00126">
    <property type="entry name" value="HTH_1"/>
    <property type="match status" value="1"/>
</dbReference>
<dbReference type="InterPro" id="IPR036388">
    <property type="entry name" value="WH-like_DNA-bd_sf"/>
</dbReference>
<dbReference type="Gene3D" id="1.10.10.10">
    <property type="entry name" value="Winged helix-like DNA-binding domain superfamily/Winged helix DNA-binding domain"/>
    <property type="match status" value="1"/>
</dbReference>
<keyword evidence="3" id="KW-0238">DNA-binding</keyword>
<comment type="caution">
    <text evidence="6">The sequence shown here is derived from an EMBL/GenBank/DDBJ whole genome shotgun (WGS) entry which is preliminary data.</text>
</comment>
<evidence type="ECO:0000313" key="6">
    <source>
        <dbReference type="EMBL" id="TYC47840.1"/>
    </source>
</evidence>
<evidence type="ECO:0000256" key="2">
    <source>
        <dbReference type="ARBA" id="ARBA00023015"/>
    </source>
</evidence>
<dbReference type="EMBL" id="SDGZ01000028">
    <property type="protein sequence ID" value="TYC47840.1"/>
    <property type="molecule type" value="Genomic_DNA"/>
</dbReference>
<dbReference type="InterPro" id="IPR036390">
    <property type="entry name" value="WH_DNA-bd_sf"/>
</dbReference>
<reference evidence="6 7" key="1">
    <citation type="submission" date="2019-01" db="EMBL/GenBank/DDBJ databases">
        <title>Weissella sp. nov., a novel lactic acid bacterium isolated from animal feces.</title>
        <authorList>
            <person name="Wang L.-T."/>
        </authorList>
    </citation>
    <scope>NUCLEOTIDE SEQUENCE [LARGE SCALE GENOMIC DNA]</scope>
    <source>
        <strain evidence="6 7">8H-2</strain>
    </source>
</reference>
<protein>
    <submittedName>
        <fullName evidence="6">LysR family transcriptional regulator</fullName>
    </submittedName>
</protein>
<gene>
    <name evidence="6" type="ORF">ESZ50_10830</name>
</gene>
<evidence type="ECO:0000256" key="3">
    <source>
        <dbReference type="ARBA" id="ARBA00023125"/>
    </source>
</evidence>
<dbReference type="InterPro" id="IPR050950">
    <property type="entry name" value="HTH-type_LysR_regulators"/>
</dbReference>
<proteinExistence type="inferred from homology"/>
<evidence type="ECO:0000256" key="4">
    <source>
        <dbReference type="ARBA" id="ARBA00023163"/>
    </source>
</evidence>
<dbReference type="GO" id="GO:0005829">
    <property type="term" value="C:cytosol"/>
    <property type="evidence" value="ECO:0007669"/>
    <property type="project" value="TreeGrafter"/>
</dbReference>
<dbReference type="RefSeq" id="WP_148623880.1">
    <property type="nucleotide sequence ID" value="NZ_SDGZ01000028.1"/>
</dbReference>
<dbReference type="FunFam" id="1.10.10.10:FF:000001">
    <property type="entry name" value="LysR family transcriptional regulator"/>
    <property type="match status" value="1"/>
</dbReference>
<dbReference type="PANTHER" id="PTHR30419">
    <property type="entry name" value="HTH-TYPE TRANSCRIPTIONAL REGULATOR YBHD"/>
    <property type="match status" value="1"/>
</dbReference>
<organism evidence="6 7">
    <name type="scientific">Weissella muntiaci</name>
    <dbReference type="NCBI Taxonomy" id="2508881"/>
    <lineage>
        <taxon>Bacteria</taxon>
        <taxon>Bacillati</taxon>
        <taxon>Bacillota</taxon>
        <taxon>Bacilli</taxon>
        <taxon>Lactobacillales</taxon>
        <taxon>Lactobacillaceae</taxon>
        <taxon>Weissella</taxon>
    </lineage>
</organism>
<accession>A0A6C2C1B5</accession>
<dbReference type="PANTHER" id="PTHR30419:SF8">
    <property type="entry name" value="NITROGEN ASSIMILATION TRANSCRIPTIONAL ACTIVATOR-RELATED"/>
    <property type="match status" value="1"/>
</dbReference>
<dbReference type="SUPFAM" id="SSF53850">
    <property type="entry name" value="Periplasmic binding protein-like II"/>
    <property type="match status" value="1"/>
</dbReference>
<evidence type="ECO:0000256" key="1">
    <source>
        <dbReference type="ARBA" id="ARBA00009437"/>
    </source>
</evidence>
<dbReference type="Pfam" id="PF03466">
    <property type="entry name" value="LysR_substrate"/>
    <property type="match status" value="1"/>
</dbReference>
<dbReference type="InterPro" id="IPR000847">
    <property type="entry name" value="LysR_HTH_N"/>
</dbReference>
<dbReference type="GO" id="GO:0003677">
    <property type="term" value="F:DNA binding"/>
    <property type="evidence" value="ECO:0007669"/>
    <property type="project" value="UniProtKB-KW"/>
</dbReference>
<dbReference type="CDD" id="cd05466">
    <property type="entry name" value="PBP2_LTTR_substrate"/>
    <property type="match status" value="1"/>
</dbReference>
<dbReference type="PROSITE" id="PS50931">
    <property type="entry name" value="HTH_LYSR"/>
    <property type="match status" value="1"/>
</dbReference>
<name>A0A6C2C1B5_9LACO</name>
<sequence>MEIRMLKYFFEVATTGTLTAAARKLNLTQPALSRQIRALEDELGVQLLDRSKKPLQLTGEGIYLAKQAESILNLTEKTSKNLKQRNIIAGQITIGAAETSLFTTVLKGISKLQDQYPDVTIQLISGSLNDMLESLDQGLIDFLFALDFNLKGQYDFIDLKSTDTRGIYLNKEHDLATKDEIIGEEIANYPIVTSRSPIWLDYLSLITNKPTEDLNIRMNFNLIGNASLYPAFNKEILLLGIEGLPVGNTVKFIPVNPQIPSHAALLWKHTQFLSSLHEEFLYFVNQEIEMI</sequence>
<comment type="similarity">
    <text evidence="1">Belongs to the LysR transcriptional regulatory family.</text>
</comment>
<dbReference type="InterPro" id="IPR005119">
    <property type="entry name" value="LysR_subst-bd"/>
</dbReference>
<dbReference type="Proteomes" id="UP000371977">
    <property type="component" value="Unassembled WGS sequence"/>
</dbReference>
<keyword evidence="2" id="KW-0805">Transcription regulation</keyword>
<dbReference type="AlphaFoldDB" id="A0A6C2C1B5"/>
<evidence type="ECO:0000313" key="7">
    <source>
        <dbReference type="Proteomes" id="UP000371977"/>
    </source>
</evidence>
<dbReference type="OrthoDB" id="9803735at2"/>
<dbReference type="PRINTS" id="PR00039">
    <property type="entry name" value="HTHLYSR"/>
</dbReference>
<evidence type="ECO:0000259" key="5">
    <source>
        <dbReference type="PROSITE" id="PS50931"/>
    </source>
</evidence>